<proteinExistence type="predicted"/>
<sequence length="422" mass="44092">MQRDPAVDVTAAPDPDPAREPAGAVDPGELVARYLGHLAGERGLAHNSVLAYGRDLRRYHEYLTARGLTSLADVDEATLGEFATALRGGDGEHPPLAAASVARMLVAVRSLHRFAQREGSLVEDVSQPVRPPAPPRRLPKALTVDQVLAVLVAAGGAAPDAERATSDADRVASDAGRAAPDAERSAAQPAEEAEPTVESDEAGGPEPDAESLADRAEAVRRLRSAALLELLYGTGARISEAVGLDLDDLDLDQATASVRLRGGNGRDRVVPLGRCAVAALSLYLSRGRPVLESAGSGTAVFLSRRGGRLSRQSAWSALRAAAEAAGIEGVSPHVLRHSFALHLLDGGADVRVVQELLGHASVRTTQIYTLVPADQLREVYAAAHPRELEPAGNRATGRAPDAARPALPPQPGPDRLGTGQLV</sequence>
<feature type="region of interest" description="Disordered" evidence="5">
    <location>
        <begin position="385"/>
        <end position="422"/>
    </location>
</feature>
<dbReference type="PANTHER" id="PTHR30349:SF81">
    <property type="entry name" value="TYROSINE RECOMBINASE XERC"/>
    <property type="match status" value="1"/>
</dbReference>
<dbReference type="GO" id="GO:0003677">
    <property type="term" value="F:DNA binding"/>
    <property type="evidence" value="ECO:0007669"/>
    <property type="project" value="UniProtKB-UniRule"/>
</dbReference>
<dbReference type="InterPro" id="IPR050090">
    <property type="entry name" value="Tyrosine_recombinase_XerCD"/>
</dbReference>
<dbReference type="InParanoid" id="E3JA90"/>
<evidence type="ECO:0000313" key="8">
    <source>
        <dbReference type="EMBL" id="ADP79792.1"/>
    </source>
</evidence>
<dbReference type="HOGENOM" id="CLU_027562_9_0_11"/>
<feature type="compositionally biased region" description="Basic and acidic residues" evidence="5">
    <location>
        <begin position="160"/>
        <end position="172"/>
    </location>
</feature>
<dbReference type="InterPro" id="IPR002104">
    <property type="entry name" value="Integrase_catalytic"/>
</dbReference>
<accession>E3JA90</accession>
<evidence type="ECO:0000313" key="9">
    <source>
        <dbReference type="Proteomes" id="UP000002484"/>
    </source>
</evidence>
<gene>
    <name evidence="8" type="ordered locus">FraEuI1c_1735</name>
</gene>
<reference evidence="8 9" key="1">
    <citation type="submission" date="2010-10" db="EMBL/GenBank/DDBJ databases">
        <title>Complete sequence of Frankia sp. EuI1c.</title>
        <authorList>
            <consortium name="US DOE Joint Genome Institute"/>
            <person name="Lucas S."/>
            <person name="Copeland A."/>
            <person name="Lapidus A."/>
            <person name="Cheng J.-F."/>
            <person name="Bruce D."/>
            <person name="Goodwin L."/>
            <person name="Pitluck S."/>
            <person name="Chertkov O."/>
            <person name="Detter J.C."/>
            <person name="Han C."/>
            <person name="Tapia R."/>
            <person name="Land M."/>
            <person name="Hauser L."/>
            <person name="Jeffries C."/>
            <person name="Kyrpides N."/>
            <person name="Ivanova N."/>
            <person name="Mikhailova N."/>
            <person name="Beauchemin N."/>
            <person name="Sen A."/>
            <person name="Sur S.A."/>
            <person name="Gtari M."/>
            <person name="Wall L."/>
            <person name="Tisa L."/>
            <person name="Woyke T."/>
        </authorList>
    </citation>
    <scope>NUCLEOTIDE SEQUENCE [LARGE SCALE GENOMIC DNA]</scope>
    <source>
        <strain evidence="9">DSM 45817 / CECT 9037 / EuI1c</strain>
    </source>
</reference>
<dbReference type="GO" id="GO:0006310">
    <property type="term" value="P:DNA recombination"/>
    <property type="evidence" value="ECO:0007669"/>
    <property type="project" value="UniProtKB-KW"/>
</dbReference>
<evidence type="ECO:0000259" key="6">
    <source>
        <dbReference type="PROSITE" id="PS51898"/>
    </source>
</evidence>
<dbReference type="Gene3D" id="1.10.150.130">
    <property type="match status" value="1"/>
</dbReference>
<dbReference type="InterPro" id="IPR044068">
    <property type="entry name" value="CB"/>
</dbReference>
<dbReference type="InterPro" id="IPR011010">
    <property type="entry name" value="DNA_brk_join_enz"/>
</dbReference>
<dbReference type="GO" id="GO:0015074">
    <property type="term" value="P:DNA integration"/>
    <property type="evidence" value="ECO:0007669"/>
    <property type="project" value="UniProtKB-KW"/>
</dbReference>
<dbReference type="InterPro" id="IPR013762">
    <property type="entry name" value="Integrase-like_cat_sf"/>
</dbReference>
<dbReference type="Proteomes" id="UP000002484">
    <property type="component" value="Chromosome"/>
</dbReference>
<feature type="region of interest" description="Disordered" evidence="5">
    <location>
        <begin position="158"/>
        <end position="214"/>
    </location>
</feature>
<dbReference type="AlphaFoldDB" id="E3JA90"/>
<organism evidence="8 9">
    <name type="scientific">Pseudofrankia inefficax (strain DSM 45817 / CECT 9037 / DDB 130130 / EuI1c)</name>
    <name type="common">Frankia inefficax</name>
    <dbReference type="NCBI Taxonomy" id="298654"/>
    <lineage>
        <taxon>Bacteria</taxon>
        <taxon>Bacillati</taxon>
        <taxon>Actinomycetota</taxon>
        <taxon>Actinomycetes</taxon>
        <taxon>Frankiales</taxon>
        <taxon>Frankiaceae</taxon>
        <taxon>Pseudofrankia</taxon>
    </lineage>
</organism>
<dbReference type="PROSITE" id="PS51900">
    <property type="entry name" value="CB"/>
    <property type="match status" value="1"/>
</dbReference>
<dbReference type="FunCoup" id="E3JA90">
    <property type="interactions" value="18"/>
</dbReference>
<name>E3JA90_PSEI1</name>
<keyword evidence="2 4" id="KW-0238">DNA-binding</keyword>
<feature type="domain" description="Core-binding (CB)" evidence="7">
    <location>
        <begin position="25"/>
        <end position="116"/>
    </location>
</feature>
<dbReference type="PANTHER" id="PTHR30349">
    <property type="entry name" value="PHAGE INTEGRASE-RELATED"/>
    <property type="match status" value="1"/>
</dbReference>
<dbReference type="InterPro" id="IPR004107">
    <property type="entry name" value="Integrase_SAM-like_N"/>
</dbReference>
<feature type="region of interest" description="Disordered" evidence="5">
    <location>
        <begin position="1"/>
        <end position="24"/>
    </location>
</feature>
<feature type="domain" description="Tyr recombinase" evidence="6">
    <location>
        <begin position="193"/>
        <end position="381"/>
    </location>
</feature>
<dbReference type="Pfam" id="PF00589">
    <property type="entry name" value="Phage_integrase"/>
    <property type="match status" value="1"/>
</dbReference>
<evidence type="ECO:0000259" key="7">
    <source>
        <dbReference type="PROSITE" id="PS51900"/>
    </source>
</evidence>
<dbReference type="STRING" id="298654.FraEuI1c_1735"/>
<evidence type="ECO:0000256" key="5">
    <source>
        <dbReference type="SAM" id="MobiDB-lite"/>
    </source>
</evidence>
<dbReference type="PROSITE" id="PS51898">
    <property type="entry name" value="TYR_RECOMBINASE"/>
    <property type="match status" value="1"/>
</dbReference>
<dbReference type="SUPFAM" id="SSF47823">
    <property type="entry name" value="lambda integrase-like, N-terminal domain"/>
    <property type="match status" value="1"/>
</dbReference>
<evidence type="ECO:0000256" key="1">
    <source>
        <dbReference type="ARBA" id="ARBA00022908"/>
    </source>
</evidence>
<dbReference type="Gene3D" id="1.10.443.10">
    <property type="entry name" value="Intergrase catalytic core"/>
    <property type="match status" value="1"/>
</dbReference>
<feature type="region of interest" description="Disordered" evidence="5">
    <location>
        <begin position="117"/>
        <end position="140"/>
    </location>
</feature>
<keyword evidence="1" id="KW-0229">DNA integration</keyword>
<dbReference type="RefSeq" id="WP_013422911.1">
    <property type="nucleotide sequence ID" value="NC_014666.1"/>
</dbReference>
<evidence type="ECO:0000256" key="2">
    <source>
        <dbReference type="ARBA" id="ARBA00023125"/>
    </source>
</evidence>
<evidence type="ECO:0000256" key="4">
    <source>
        <dbReference type="PROSITE-ProRule" id="PRU01248"/>
    </source>
</evidence>
<protein>
    <submittedName>
        <fullName evidence="8">Integrase family protein</fullName>
    </submittedName>
</protein>
<keyword evidence="3" id="KW-0233">DNA recombination</keyword>
<dbReference type="eggNOG" id="COG4974">
    <property type="taxonomic scope" value="Bacteria"/>
</dbReference>
<dbReference type="SUPFAM" id="SSF56349">
    <property type="entry name" value="DNA breaking-rejoining enzymes"/>
    <property type="match status" value="1"/>
</dbReference>
<keyword evidence="9" id="KW-1185">Reference proteome</keyword>
<dbReference type="Pfam" id="PF02899">
    <property type="entry name" value="Phage_int_SAM_1"/>
    <property type="match status" value="1"/>
</dbReference>
<feature type="compositionally biased region" description="Acidic residues" evidence="5">
    <location>
        <begin position="191"/>
        <end position="211"/>
    </location>
</feature>
<evidence type="ECO:0000256" key="3">
    <source>
        <dbReference type="ARBA" id="ARBA00023172"/>
    </source>
</evidence>
<dbReference type="InterPro" id="IPR010998">
    <property type="entry name" value="Integrase_recombinase_N"/>
</dbReference>
<dbReference type="EMBL" id="CP002299">
    <property type="protein sequence ID" value="ADP79792.1"/>
    <property type="molecule type" value="Genomic_DNA"/>
</dbReference>
<dbReference type="KEGG" id="fri:FraEuI1c_1735"/>